<keyword evidence="4" id="KW-0050">Antiport</keyword>
<evidence type="ECO:0000256" key="9">
    <source>
        <dbReference type="ARBA" id="ARBA00022792"/>
    </source>
</evidence>
<dbReference type="InterPro" id="IPR018108">
    <property type="entry name" value="MCP_transmembrane"/>
</dbReference>
<gene>
    <name evidence="20" type="ORF">NYPRO_LOCUS17558</name>
</gene>
<keyword evidence="13" id="KW-0496">Mitochondrion</keyword>
<evidence type="ECO:0000256" key="8">
    <source>
        <dbReference type="ARBA" id="ARBA00022737"/>
    </source>
</evidence>
<dbReference type="AlphaFoldDB" id="A0A811Z6F5"/>
<keyword evidence="10" id="KW-0159">Chromosome partition</keyword>
<comment type="subcellular location">
    <subcellularLocation>
        <location evidence="19">Membrane</location>
        <topology evidence="19">Multi-pass membrane protein</topology>
    </subcellularLocation>
    <subcellularLocation>
        <location evidence="1">Mitochondrion inner membrane</location>
        <topology evidence="1">Multi-pass membrane protein</topology>
    </subcellularLocation>
</comment>
<keyword evidence="3 18" id="KW-0813">Transport</keyword>
<keyword evidence="21" id="KW-1185">Reference proteome</keyword>
<feature type="repeat" description="Solcar" evidence="17">
    <location>
        <begin position="82"/>
        <end position="172"/>
    </location>
</feature>
<evidence type="ECO:0000256" key="10">
    <source>
        <dbReference type="ARBA" id="ARBA00022829"/>
    </source>
</evidence>
<evidence type="ECO:0000313" key="21">
    <source>
        <dbReference type="Proteomes" id="UP000645828"/>
    </source>
</evidence>
<dbReference type="SUPFAM" id="SSF103506">
    <property type="entry name" value="Mitochondrial carrier"/>
    <property type="match status" value="1"/>
</dbReference>
<dbReference type="PANTHER" id="PTHR45635">
    <property type="entry name" value="ADP,ATP CARRIER PROTEIN 1-RELATED-RELATED"/>
    <property type="match status" value="1"/>
</dbReference>
<comment type="function">
    <text evidence="19">Catalyzes the exchange of ADP and ATP across the membrane.</text>
</comment>
<evidence type="ECO:0000256" key="14">
    <source>
        <dbReference type="ARBA" id="ARBA00023136"/>
    </source>
</evidence>
<evidence type="ECO:0000256" key="16">
    <source>
        <dbReference type="ARBA" id="ARBA00024537"/>
    </source>
</evidence>
<keyword evidence="11 19" id="KW-1133">Transmembrane helix</keyword>
<dbReference type="GO" id="GO:0005743">
    <property type="term" value="C:mitochondrial inner membrane"/>
    <property type="evidence" value="ECO:0007669"/>
    <property type="project" value="UniProtKB-SubCell"/>
</dbReference>
<dbReference type="InterPro" id="IPR023395">
    <property type="entry name" value="MCP_dom_sf"/>
</dbReference>
<evidence type="ECO:0000256" key="13">
    <source>
        <dbReference type="ARBA" id="ARBA00023128"/>
    </source>
</evidence>
<feature type="transmembrane region" description="Helical" evidence="19">
    <location>
        <begin position="87"/>
        <end position="105"/>
    </location>
</feature>
<evidence type="ECO:0000313" key="20">
    <source>
        <dbReference type="EMBL" id="CAD7684765.1"/>
    </source>
</evidence>
<dbReference type="GO" id="GO:0140021">
    <property type="term" value="P:mitochondrial ADP transmembrane transport"/>
    <property type="evidence" value="ECO:0007669"/>
    <property type="project" value="InterPro"/>
</dbReference>
<dbReference type="Gene3D" id="1.50.40.10">
    <property type="entry name" value="Mitochondrial carrier domain"/>
    <property type="match status" value="1"/>
</dbReference>
<keyword evidence="5" id="KW-0488">Methylation</keyword>
<evidence type="ECO:0000256" key="5">
    <source>
        <dbReference type="ARBA" id="ARBA00022481"/>
    </source>
</evidence>
<dbReference type="InterPro" id="IPR002113">
    <property type="entry name" value="ADT_euk_type"/>
</dbReference>
<evidence type="ECO:0000256" key="11">
    <source>
        <dbReference type="ARBA" id="ARBA00022989"/>
    </source>
</evidence>
<evidence type="ECO:0000256" key="3">
    <source>
        <dbReference type="ARBA" id="ARBA00022448"/>
    </source>
</evidence>
<evidence type="ECO:0000256" key="2">
    <source>
        <dbReference type="ARBA" id="ARBA00006375"/>
    </source>
</evidence>
<dbReference type="GO" id="GO:1901029">
    <property type="term" value="P:negative regulation of mitochondrial outer membrane permeabilization involved in apoptotic signaling pathway"/>
    <property type="evidence" value="ECO:0007669"/>
    <property type="project" value="TreeGrafter"/>
</dbReference>
<evidence type="ECO:0000256" key="15">
    <source>
        <dbReference type="ARBA" id="ARBA00024169"/>
    </source>
</evidence>
<feature type="transmembrane region" description="Helical" evidence="19">
    <location>
        <begin position="197"/>
        <end position="214"/>
    </location>
</feature>
<dbReference type="GO" id="GO:1990544">
    <property type="term" value="P:mitochondrial ATP transmembrane transport"/>
    <property type="evidence" value="ECO:0007669"/>
    <property type="project" value="InterPro"/>
</dbReference>
<evidence type="ECO:0000256" key="18">
    <source>
        <dbReference type="RuleBase" id="RU000488"/>
    </source>
</evidence>
<dbReference type="PROSITE" id="PS50920">
    <property type="entry name" value="SOLCAR"/>
    <property type="match status" value="1"/>
</dbReference>
<keyword evidence="6" id="KW-0597">Phosphoprotein</keyword>
<keyword evidence="14 17" id="KW-0472">Membrane</keyword>
<evidence type="ECO:0000256" key="4">
    <source>
        <dbReference type="ARBA" id="ARBA00022449"/>
    </source>
</evidence>
<dbReference type="InterPro" id="IPR002067">
    <property type="entry name" value="MCP"/>
</dbReference>
<protein>
    <recommendedName>
        <fullName evidence="19">ADP/ATP translocase</fullName>
    </recommendedName>
    <alternativeName>
        <fullName evidence="19">ADP,ATP carrier protein</fullName>
    </alternativeName>
</protein>
<dbReference type="Proteomes" id="UP000645828">
    <property type="component" value="Unassembled WGS sequence"/>
</dbReference>
<comment type="subunit">
    <text evidence="19">Monomer.</text>
</comment>
<evidence type="ECO:0000256" key="7">
    <source>
        <dbReference type="ARBA" id="ARBA00022692"/>
    </source>
</evidence>
<keyword evidence="7 17" id="KW-0812">Transmembrane</keyword>
<dbReference type="PRINTS" id="PR00926">
    <property type="entry name" value="MITOCARRIER"/>
</dbReference>
<comment type="similarity">
    <text evidence="2 18">Belongs to the mitochondrial carrier (TC 2.A.29) family.</text>
</comment>
<evidence type="ECO:0000256" key="12">
    <source>
        <dbReference type="ARBA" id="ARBA00022990"/>
    </source>
</evidence>
<name>A0A811Z6F5_NYCPR</name>
<dbReference type="EMBL" id="CAJHUB010000759">
    <property type="protein sequence ID" value="CAD7684765.1"/>
    <property type="molecule type" value="Genomic_DNA"/>
</dbReference>
<evidence type="ECO:0000256" key="6">
    <source>
        <dbReference type="ARBA" id="ARBA00022553"/>
    </source>
</evidence>
<dbReference type="Pfam" id="PF00153">
    <property type="entry name" value="Mito_carr"/>
    <property type="match status" value="1"/>
</dbReference>
<reference evidence="20" key="1">
    <citation type="submission" date="2020-12" db="EMBL/GenBank/DDBJ databases">
        <authorList>
            <consortium name="Molecular Ecology Group"/>
        </authorList>
    </citation>
    <scope>NUCLEOTIDE SEQUENCE</scope>
    <source>
        <strain evidence="20">TBG_1078</strain>
    </source>
</reference>
<comment type="caution">
    <text evidence="19">Lacks conserved residue(s) required for the propagation of feature annotation.</text>
</comment>
<feature type="transmembrane region" description="Helical" evidence="19">
    <location>
        <begin position="157"/>
        <end position="176"/>
    </location>
</feature>
<dbReference type="PANTHER" id="PTHR45635:SF3">
    <property type="entry name" value="ADP_ATP TRANSLOCASE 2"/>
    <property type="match status" value="1"/>
</dbReference>
<evidence type="ECO:0000256" key="19">
    <source>
        <dbReference type="RuleBase" id="RU368008"/>
    </source>
</evidence>
<comment type="caution">
    <text evidence="20">The sequence shown here is derived from an EMBL/GenBank/DDBJ whole genome shotgun (WGS) entry which is preliminary data.</text>
</comment>
<comment type="catalytic activity">
    <reaction evidence="16">
        <text>ADP(in) + ATP(out) = ADP(out) + ATP(in)</text>
        <dbReference type="Rhea" id="RHEA:34999"/>
        <dbReference type="ChEBI" id="CHEBI:30616"/>
        <dbReference type="ChEBI" id="CHEBI:456216"/>
    </reaction>
</comment>
<organism evidence="20 21">
    <name type="scientific">Nyctereutes procyonoides</name>
    <name type="common">Raccoon dog</name>
    <name type="synonym">Canis procyonoides</name>
    <dbReference type="NCBI Taxonomy" id="34880"/>
    <lineage>
        <taxon>Eukaryota</taxon>
        <taxon>Metazoa</taxon>
        <taxon>Chordata</taxon>
        <taxon>Craniata</taxon>
        <taxon>Vertebrata</taxon>
        <taxon>Euteleostomi</taxon>
        <taxon>Mammalia</taxon>
        <taxon>Eutheria</taxon>
        <taxon>Laurasiatheria</taxon>
        <taxon>Carnivora</taxon>
        <taxon>Caniformia</taxon>
        <taxon>Canidae</taxon>
        <taxon>Nyctereutes</taxon>
    </lineage>
</organism>
<evidence type="ECO:0000256" key="17">
    <source>
        <dbReference type="PROSITE-ProRule" id="PRU00282"/>
    </source>
</evidence>
<dbReference type="PRINTS" id="PR00927">
    <property type="entry name" value="ADPTRNSLCASE"/>
</dbReference>
<proteinExistence type="inferred from homology"/>
<keyword evidence="8" id="KW-0677">Repeat</keyword>
<dbReference type="GO" id="GO:0005471">
    <property type="term" value="F:ATP:ADP antiporter activity"/>
    <property type="evidence" value="ECO:0007669"/>
    <property type="project" value="UniProtKB-UniRule"/>
</dbReference>
<sequence>MRGAAVCFTKDFLAGGEAMVISKTMVVQHASKQITAEKQYVGIIDGVVRIPKDQGILSFWHGNLANGIRSFPTQALNFAFKDQHQQIFLAGGATGAITLCFAYPLDFACTYLVADMGKAGAKREFRGLGNWLVKIYKSDGMKDPYQGFNMSVQGIPIYPAAYFTVAGLTSYPLDAVCHHMMMQLLMMKQPKLFFKRAWSNVLRGMGGALVFVLYDEIKKFT</sequence>
<comment type="catalytic activity">
    <reaction evidence="15">
        <text>H(+)(in) = H(+)(out)</text>
        <dbReference type="Rhea" id="RHEA:34979"/>
        <dbReference type="ChEBI" id="CHEBI:15378"/>
    </reaction>
</comment>
<keyword evidence="12" id="KW-0007">Acetylation</keyword>
<evidence type="ECO:0000256" key="1">
    <source>
        <dbReference type="ARBA" id="ARBA00004448"/>
    </source>
</evidence>
<keyword evidence="9" id="KW-0999">Mitochondrion inner membrane</keyword>
<accession>A0A811Z6F5</accession>